<dbReference type="EMBL" id="OX465080">
    <property type="protein sequence ID" value="CAI9281543.1"/>
    <property type="molecule type" value="Genomic_DNA"/>
</dbReference>
<gene>
    <name evidence="2" type="ORF">LSALG_LOCUS21235</name>
</gene>
<dbReference type="Proteomes" id="UP001177003">
    <property type="component" value="Chromosome 4"/>
</dbReference>
<accession>A0AA35YWI1</accession>
<protein>
    <submittedName>
        <fullName evidence="2">Uncharacterized protein</fullName>
    </submittedName>
</protein>
<dbReference type="AlphaFoldDB" id="A0AA35YWI1"/>
<feature type="compositionally biased region" description="Basic and acidic residues" evidence="1">
    <location>
        <begin position="37"/>
        <end position="59"/>
    </location>
</feature>
<sequence length="480" mass="54382">MFRDVPASSKLLEGFRKIIPSGFRPLTPEMQVVLDTADKLKKGGNGLKKEVKKDGSSEARKRKTPTPSASEDSDSETESNVRVETNQPIRNEEEILVCYEEAETVHNQEPPIHNEEDTMNREVTVNVSDMGATTSLFTTPVSSSISPIRNDDLEIIFVDAGQLKVINEKLDQLLLASKSSFYDAYSKAAVESLFERITNEHEENAKKMNASVFEFAEVCKSTTKKVNKLISEMTNFMETYRTNYKNNIASVNEALRNLGAMFKTEKLNLKKVCSKLQQDHASFQISLTSHITKLQDELAMESNIMDALARKTEKGVSPQSSEYKQGGEGASKVQPQKVLAKPIIKNEPKGKEKLIEEELIIDDDKDKEPDEAELKRRKVCGVELNETQRIVKEAEEKERAEREAQAILKSRMLLFPKWTLKKSQHDVVELPKVGSTDVDIPKVLKKKPTDVPREAPKDLEKLKPGRIYKEGWFVVYQYRE</sequence>
<evidence type="ECO:0000313" key="2">
    <source>
        <dbReference type="EMBL" id="CAI9281543.1"/>
    </source>
</evidence>
<keyword evidence="3" id="KW-1185">Reference proteome</keyword>
<evidence type="ECO:0000313" key="3">
    <source>
        <dbReference type="Proteomes" id="UP001177003"/>
    </source>
</evidence>
<name>A0AA35YWI1_LACSI</name>
<organism evidence="2 3">
    <name type="scientific">Lactuca saligna</name>
    <name type="common">Willowleaf lettuce</name>
    <dbReference type="NCBI Taxonomy" id="75948"/>
    <lineage>
        <taxon>Eukaryota</taxon>
        <taxon>Viridiplantae</taxon>
        <taxon>Streptophyta</taxon>
        <taxon>Embryophyta</taxon>
        <taxon>Tracheophyta</taxon>
        <taxon>Spermatophyta</taxon>
        <taxon>Magnoliopsida</taxon>
        <taxon>eudicotyledons</taxon>
        <taxon>Gunneridae</taxon>
        <taxon>Pentapetalae</taxon>
        <taxon>asterids</taxon>
        <taxon>campanulids</taxon>
        <taxon>Asterales</taxon>
        <taxon>Asteraceae</taxon>
        <taxon>Cichorioideae</taxon>
        <taxon>Cichorieae</taxon>
        <taxon>Lactucinae</taxon>
        <taxon>Lactuca</taxon>
    </lineage>
</organism>
<proteinExistence type="predicted"/>
<evidence type="ECO:0000256" key="1">
    <source>
        <dbReference type="SAM" id="MobiDB-lite"/>
    </source>
</evidence>
<feature type="region of interest" description="Disordered" evidence="1">
    <location>
        <begin position="312"/>
        <end position="334"/>
    </location>
</feature>
<feature type="region of interest" description="Disordered" evidence="1">
    <location>
        <begin position="37"/>
        <end position="86"/>
    </location>
</feature>
<reference evidence="2" key="1">
    <citation type="submission" date="2023-04" db="EMBL/GenBank/DDBJ databases">
        <authorList>
            <person name="Vijverberg K."/>
            <person name="Xiong W."/>
            <person name="Schranz E."/>
        </authorList>
    </citation>
    <scope>NUCLEOTIDE SEQUENCE</scope>
</reference>